<name>A0A1E3AH05_9FIRM</name>
<sequence length="336" mass="37573">MLDRLPWMQMNGKGSVPMTSEEDVLRIFPEEMRGKWRKAAGYAERLQEIRLRADKPVLLCIDGKEFFKDKRGEIVSRTEQAEIMEREELERLISYTCSYSMYAFEEEISRGYLSLPGGHRMGLAGEVVLSERDKIRNIKHISCINIRISHEIKGAADTVLPFLYREGRFLNTLIISPPGCGKTTLLRDIIRQVSDGNPYGEGVTVGIVDERSEIAGSFQGRAQNDVGLRTDILDSCPKAEGMMLLIRSMAPKVIGVDELGSEEDIDAMKKVLSCGCAILATIHAGSAAEAAERLFMRKLAGEKVFERYIVLTRRLGKCEVEAVLDKEQRILSGGPL</sequence>
<dbReference type="PANTHER" id="PTHR20953">
    <property type="entry name" value="KINASE-RELATED"/>
    <property type="match status" value="1"/>
</dbReference>
<proteinExistence type="predicted"/>
<evidence type="ECO:0000256" key="1">
    <source>
        <dbReference type="ARBA" id="ARBA00022741"/>
    </source>
</evidence>
<dbReference type="InterPro" id="IPR014217">
    <property type="entry name" value="Spore_III_AA"/>
</dbReference>
<dbReference type="Gene3D" id="3.40.50.300">
    <property type="entry name" value="P-loop containing nucleotide triphosphate hydrolases"/>
    <property type="match status" value="1"/>
</dbReference>
<evidence type="ECO:0000259" key="3">
    <source>
        <dbReference type="SMART" id="SM00382"/>
    </source>
</evidence>
<keyword evidence="2" id="KW-0067">ATP-binding</keyword>
<dbReference type="PATRIC" id="fig|1432052.4.peg.3958"/>
<evidence type="ECO:0000256" key="2">
    <source>
        <dbReference type="ARBA" id="ARBA00022840"/>
    </source>
</evidence>
<reference evidence="4 5" key="1">
    <citation type="submission" date="2016-07" db="EMBL/GenBank/DDBJ databases">
        <title>Characterization of isolates of Eisenbergiella tayi derived from blood cultures, using whole genome sequencing.</title>
        <authorList>
            <person name="Burdz T."/>
            <person name="Wiebe D."/>
            <person name="Huynh C."/>
            <person name="Bernard K."/>
        </authorList>
    </citation>
    <scope>NUCLEOTIDE SEQUENCE [LARGE SCALE GENOMIC DNA]</scope>
    <source>
        <strain evidence="4 5">NML 110608</strain>
    </source>
</reference>
<evidence type="ECO:0000313" key="4">
    <source>
        <dbReference type="EMBL" id="ODM07671.1"/>
    </source>
</evidence>
<dbReference type="EMBL" id="MCGH01000002">
    <property type="protein sequence ID" value="ODM07671.1"/>
    <property type="molecule type" value="Genomic_DNA"/>
</dbReference>
<keyword evidence="1" id="KW-0547">Nucleotide-binding</keyword>
<dbReference type="InterPro" id="IPR045735">
    <property type="entry name" value="Spore_III_AA_AAA+_ATPase"/>
</dbReference>
<dbReference type="SMART" id="SM00382">
    <property type="entry name" value="AAA"/>
    <property type="match status" value="1"/>
</dbReference>
<accession>A0A1E3AH05</accession>
<protein>
    <recommendedName>
        <fullName evidence="3">AAA+ ATPase domain-containing protein</fullName>
    </recommendedName>
</protein>
<dbReference type="Proteomes" id="UP000094067">
    <property type="component" value="Unassembled WGS sequence"/>
</dbReference>
<dbReference type="SUPFAM" id="SSF52540">
    <property type="entry name" value="P-loop containing nucleoside triphosphate hydrolases"/>
    <property type="match status" value="1"/>
</dbReference>
<dbReference type="InterPro" id="IPR003593">
    <property type="entry name" value="AAA+_ATPase"/>
</dbReference>
<dbReference type="PANTHER" id="PTHR20953:SF3">
    <property type="entry name" value="P-LOOP CONTAINING NUCLEOSIDE TRIPHOSPHATE HYDROLASES SUPERFAMILY PROTEIN"/>
    <property type="match status" value="1"/>
</dbReference>
<gene>
    <name evidence="4" type="ORF">BEI61_03562</name>
</gene>
<dbReference type="InterPro" id="IPR027417">
    <property type="entry name" value="P-loop_NTPase"/>
</dbReference>
<evidence type="ECO:0000313" key="5">
    <source>
        <dbReference type="Proteomes" id="UP000094067"/>
    </source>
</evidence>
<dbReference type="RefSeq" id="WP_242878339.1">
    <property type="nucleotide sequence ID" value="NZ_DBFYTW010000076.1"/>
</dbReference>
<dbReference type="AlphaFoldDB" id="A0A1E3AH05"/>
<dbReference type="NCBIfam" id="TIGR02858">
    <property type="entry name" value="spore_III_AA"/>
    <property type="match status" value="1"/>
</dbReference>
<dbReference type="GO" id="GO:0005524">
    <property type="term" value="F:ATP binding"/>
    <property type="evidence" value="ECO:0007669"/>
    <property type="project" value="UniProtKB-KW"/>
</dbReference>
<dbReference type="Pfam" id="PF19568">
    <property type="entry name" value="Spore_III_AA"/>
    <property type="match status" value="1"/>
</dbReference>
<comment type="caution">
    <text evidence="4">The sequence shown here is derived from an EMBL/GenBank/DDBJ whole genome shotgun (WGS) entry which is preliminary data.</text>
</comment>
<feature type="domain" description="AAA+ ATPase" evidence="3">
    <location>
        <begin position="168"/>
        <end position="300"/>
    </location>
</feature>
<organism evidence="4 5">
    <name type="scientific">Eisenbergiella tayi</name>
    <dbReference type="NCBI Taxonomy" id="1432052"/>
    <lineage>
        <taxon>Bacteria</taxon>
        <taxon>Bacillati</taxon>
        <taxon>Bacillota</taxon>
        <taxon>Clostridia</taxon>
        <taxon>Lachnospirales</taxon>
        <taxon>Lachnospiraceae</taxon>
        <taxon>Eisenbergiella</taxon>
    </lineage>
</organism>